<dbReference type="PROSITE" id="PS50929">
    <property type="entry name" value="ABC_TM1F"/>
    <property type="match status" value="1"/>
</dbReference>
<dbReference type="GO" id="GO:0005524">
    <property type="term" value="F:ATP binding"/>
    <property type="evidence" value="ECO:0007669"/>
    <property type="project" value="UniProtKB-KW"/>
</dbReference>
<evidence type="ECO:0000313" key="11">
    <source>
        <dbReference type="Proteomes" id="UP000436047"/>
    </source>
</evidence>
<dbReference type="PROSITE" id="PS50893">
    <property type="entry name" value="ABC_TRANSPORTER_2"/>
    <property type="match status" value="1"/>
</dbReference>
<dbReference type="PANTHER" id="PTHR43394:SF1">
    <property type="entry name" value="ATP-BINDING CASSETTE SUB-FAMILY B MEMBER 10, MITOCHONDRIAL"/>
    <property type="match status" value="1"/>
</dbReference>
<dbReference type="InterPro" id="IPR039421">
    <property type="entry name" value="Type_1_exporter"/>
</dbReference>
<dbReference type="Pfam" id="PF00005">
    <property type="entry name" value="ABC_tran"/>
    <property type="match status" value="1"/>
</dbReference>
<dbReference type="SUPFAM" id="SSF90123">
    <property type="entry name" value="ABC transporter transmembrane region"/>
    <property type="match status" value="1"/>
</dbReference>
<dbReference type="InterPro" id="IPR003593">
    <property type="entry name" value="AAA+_ATPase"/>
</dbReference>
<evidence type="ECO:0000256" key="3">
    <source>
        <dbReference type="ARBA" id="ARBA00022741"/>
    </source>
</evidence>
<dbReference type="SMART" id="SM00382">
    <property type="entry name" value="AAA"/>
    <property type="match status" value="1"/>
</dbReference>
<evidence type="ECO:0000256" key="2">
    <source>
        <dbReference type="ARBA" id="ARBA00022692"/>
    </source>
</evidence>
<protein>
    <submittedName>
        <fullName evidence="10">ABC transporter ATP-binding protein</fullName>
    </submittedName>
</protein>
<accession>A0A6N7WF84</accession>
<dbReference type="EMBL" id="VUMI01000018">
    <property type="protein sequence ID" value="MSS89127.1"/>
    <property type="molecule type" value="Genomic_DNA"/>
</dbReference>
<evidence type="ECO:0000259" key="9">
    <source>
        <dbReference type="PROSITE" id="PS50929"/>
    </source>
</evidence>
<dbReference type="Gene3D" id="3.40.50.300">
    <property type="entry name" value="P-loop containing nucleotide triphosphate hydrolases"/>
    <property type="match status" value="1"/>
</dbReference>
<dbReference type="AlphaFoldDB" id="A0A6N7WF84"/>
<dbReference type="Pfam" id="PF00664">
    <property type="entry name" value="ABC_membrane"/>
    <property type="match status" value="1"/>
</dbReference>
<dbReference type="Proteomes" id="UP000436047">
    <property type="component" value="Unassembled WGS sequence"/>
</dbReference>
<feature type="domain" description="ABC transporter" evidence="8">
    <location>
        <begin position="346"/>
        <end position="581"/>
    </location>
</feature>
<dbReference type="InterPro" id="IPR027417">
    <property type="entry name" value="P-loop_NTPase"/>
</dbReference>
<evidence type="ECO:0000259" key="8">
    <source>
        <dbReference type="PROSITE" id="PS50893"/>
    </source>
</evidence>
<evidence type="ECO:0000256" key="7">
    <source>
        <dbReference type="SAM" id="Phobius"/>
    </source>
</evidence>
<organism evidence="10 11">
    <name type="scientific">Eisenbergiella porci</name>
    <dbReference type="NCBI Taxonomy" id="2652274"/>
    <lineage>
        <taxon>Bacteria</taxon>
        <taxon>Bacillati</taxon>
        <taxon>Bacillota</taxon>
        <taxon>Clostridia</taxon>
        <taxon>Lachnospirales</taxon>
        <taxon>Lachnospiraceae</taxon>
        <taxon>Eisenbergiella</taxon>
    </lineage>
</organism>
<keyword evidence="11" id="KW-1185">Reference proteome</keyword>
<keyword evidence="6 7" id="KW-0472">Membrane</keyword>
<feature type="transmembrane region" description="Helical" evidence="7">
    <location>
        <begin position="171"/>
        <end position="189"/>
    </location>
</feature>
<dbReference type="InterPro" id="IPR036640">
    <property type="entry name" value="ABC1_TM_sf"/>
</dbReference>
<keyword evidence="3" id="KW-0547">Nucleotide-binding</keyword>
<dbReference type="InterPro" id="IPR003439">
    <property type="entry name" value="ABC_transporter-like_ATP-bd"/>
</dbReference>
<evidence type="ECO:0000313" key="10">
    <source>
        <dbReference type="EMBL" id="MSS89127.1"/>
    </source>
</evidence>
<name>A0A6N7WF84_9FIRM</name>
<reference evidence="10 11" key="1">
    <citation type="submission" date="2019-08" db="EMBL/GenBank/DDBJ databases">
        <title>In-depth cultivation of the pig gut microbiome towards novel bacterial diversity and tailored functional studies.</title>
        <authorList>
            <person name="Wylensek D."/>
            <person name="Hitch T.C.A."/>
            <person name="Clavel T."/>
        </authorList>
    </citation>
    <scope>NUCLEOTIDE SEQUENCE [LARGE SCALE GENOMIC DNA]</scope>
    <source>
        <strain evidence="10 11">WCA-389-WT-23B</strain>
    </source>
</reference>
<evidence type="ECO:0000256" key="5">
    <source>
        <dbReference type="ARBA" id="ARBA00022989"/>
    </source>
</evidence>
<dbReference type="Gene3D" id="1.20.1560.10">
    <property type="entry name" value="ABC transporter type 1, transmembrane domain"/>
    <property type="match status" value="1"/>
</dbReference>
<evidence type="ECO:0000256" key="4">
    <source>
        <dbReference type="ARBA" id="ARBA00022840"/>
    </source>
</evidence>
<dbReference type="GO" id="GO:0015421">
    <property type="term" value="F:ABC-type oligopeptide transporter activity"/>
    <property type="evidence" value="ECO:0007669"/>
    <property type="project" value="TreeGrafter"/>
</dbReference>
<feature type="transmembrane region" description="Helical" evidence="7">
    <location>
        <begin position="26"/>
        <end position="46"/>
    </location>
</feature>
<feature type="transmembrane region" description="Helical" evidence="7">
    <location>
        <begin position="66"/>
        <end position="88"/>
    </location>
</feature>
<feature type="domain" description="ABC transmembrane type-1" evidence="9">
    <location>
        <begin position="27"/>
        <end position="312"/>
    </location>
</feature>
<dbReference type="GeneID" id="86053912"/>
<comment type="subcellular location">
    <subcellularLocation>
        <location evidence="1">Cell membrane</location>
        <topology evidence="1">Multi-pass membrane protein</topology>
    </subcellularLocation>
</comment>
<keyword evidence="4 10" id="KW-0067">ATP-binding</keyword>
<gene>
    <name evidence="10" type="ORF">FYJ45_12695</name>
</gene>
<feature type="transmembrane region" description="Helical" evidence="7">
    <location>
        <begin position="262"/>
        <end position="280"/>
    </location>
</feature>
<dbReference type="FunFam" id="3.40.50.300:FF:000218">
    <property type="entry name" value="Multidrug ABC transporter ATP-binding protein"/>
    <property type="match status" value="1"/>
</dbReference>
<comment type="caution">
    <text evidence="10">The sequence shown here is derived from an EMBL/GenBank/DDBJ whole genome shotgun (WGS) entry which is preliminary data.</text>
</comment>
<proteinExistence type="predicted"/>
<dbReference type="PROSITE" id="PS00211">
    <property type="entry name" value="ABC_TRANSPORTER_1"/>
    <property type="match status" value="1"/>
</dbReference>
<sequence length="586" mass="66176">MKTEQYGTKELMRRFMPYFKKYKGTLFLDLFCASMTTVCELVLPLIMRYITNEGLRDLAALSIKTIAGLGFIYFLLRVIDCFASYYMAGMGHVMGAKIETDMRRDAYNHLQKLSNTYYNNTKVGQIMGRITNDLFDVTEFAHHCPEEFFIAGIKTVISFVILAQISLPLTLIVFVFVPIMAGVCMTLNFRMRSAFSKQRYQIGELNARIEDSLLGQKVVKAFTNEDMENRKFEVDNNKFLDIKRETYKYMALFQTTVKMFDGVMYLAVIVAGGFFMIKGLVAPGDLVAFMLYVTTLIATIRRIIEFAEQFQRGMTGIERFLQIMDADIDIFDEPDAVEMGTPEGEITFKDVSFEYPDDHNIVFTNLNLSIHKGEKLAIVGPSGGGKTTLCNLIPRFYDVTAGRITIDGQDIKSFTLKSLRRNIGIVQQDVYLFSGTVYENIAYGRPGTTEEEVMDAAKKAGAHEFIMGLKDGYNTYVGERGVKLSGGQKQRISIARVFLKNPPIIILDEATSALDNESEFAVAKSLSRLSEGRTTLTIAHRLSSIKNSDRILVLTEEGIVEEGNHSELMELKGIYHKFYTTADLLK</sequence>
<dbReference type="GO" id="GO:0016887">
    <property type="term" value="F:ATP hydrolysis activity"/>
    <property type="evidence" value="ECO:0007669"/>
    <property type="project" value="InterPro"/>
</dbReference>
<keyword evidence="5 7" id="KW-1133">Transmembrane helix</keyword>
<dbReference type="RefSeq" id="WP_154464884.1">
    <property type="nucleotide sequence ID" value="NZ_JAXDZL010000079.1"/>
</dbReference>
<dbReference type="CDD" id="cd18549">
    <property type="entry name" value="ABC_6TM_YwjA_like"/>
    <property type="match status" value="1"/>
</dbReference>
<feature type="transmembrane region" description="Helical" evidence="7">
    <location>
        <begin position="148"/>
        <end position="165"/>
    </location>
</feature>
<dbReference type="PANTHER" id="PTHR43394">
    <property type="entry name" value="ATP-DEPENDENT PERMEASE MDL1, MITOCHONDRIAL"/>
    <property type="match status" value="1"/>
</dbReference>
<keyword evidence="2 7" id="KW-0812">Transmembrane</keyword>
<dbReference type="InterPro" id="IPR017871">
    <property type="entry name" value="ABC_transporter-like_CS"/>
</dbReference>
<dbReference type="SUPFAM" id="SSF52540">
    <property type="entry name" value="P-loop containing nucleoside triphosphate hydrolases"/>
    <property type="match status" value="1"/>
</dbReference>
<evidence type="ECO:0000256" key="1">
    <source>
        <dbReference type="ARBA" id="ARBA00004651"/>
    </source>
</evidence>
<dbReference type="GO" id="GO:0005886">
    <property type="term" value="C:plasma membrane"/>
    <property type="evidence" value="ECO:0007669"/>
    <property type="project" value="UniProtKB-SubCell"/>
</dbReference>
<evidence type="ECO:0000256" key="6">
    <source>
        <dbReference type="ARBA" id="ARBA00023136"/>
    </source>
</evidence>
<dbReference type="CDD" id="cd03251">
    <property type="entry name" value="ABCC_MsbA"/>
    <property type="match status" value="1"/>
</dbReference>
<dbReference type="InterPro" id="IPR011527">
    <property type="entry name" value="ABC1_TM_dom"/>
</dbReference>